<name>A0A0G1CEJ6_9BACT</name>
<dbReference type="Proteomes" id="UP000034543">
    <property type="component" value="Unassembled WGS sequence"/>
</dbReference>
<dbReference type="AlphaFoldDB" id="A0A0G1CEJ6"/>
<reference evidence="1 2" key="1">
    <citation type="journal article" date="2015" name="Nature">
        <title>rRNA introns, odd ribosomes, and small enigmatic genomes across a large radiation of phyla.</title>
        <authorList>
            <person name="Brown C.T."/>
            <person name="Hug L.A."/>
            <person name="Thomas B.C."/>
            <person name="Sharon I."/>
            <person name="Castelle C.J."/>
            <person name="Singh A."/>
            <person name="Wilkins M.J."/>
            <person name="Williams K.H."/>
            <person name="Banfield J.F."/>
        </authorList>
    </citation>
    <scope>NUCLEOTIDE SEQUENCE [LARGE SCALE GENOMIC DNA]</scope>
</reference>
<gene>
    <name evidence="1" type="ORF">UV59_C0031G0011</name>
</gene>
<protein>
    <submittedName>
        <fullName evidence="1">Uncharacterized protein</fullName>
    </submittedName>
</protein>
<comment type="caution">
    <text evidence="1">The sequence shown here is derived from an EMBL/GenBank/DDBJ whole genome shotgun (WGS) entry which is preliminary data.</text>
</comment>
<accession>A0A0G1CEJ6</accession>
<evidence type="ECO:0000313" key="1">
    <source>
        <dbReference type="EMBL" id="KKS83824.1"/>
    </source>
</evidence>
<proteinExistence type="predicted"/>
<dbReference type="STRING" id="1618436.UV59_C0031G0011"/>
<evidence type="ECO:0000313" key="2">
    <source>
        <dbReference type="Proteomes" id="UP000034543"/>
    </source>
</evidence>
<organism evidence="1 2">
    <name type="scientific">Candidatus Gottesmanbacteria bacterium GW2011_GWA1_43_11</name>
    <dbReference type="NCBI Taxonomy" id="1618436"/>
    <lineage>
        <taxon>Bacteria</taxon>
        <taxon>Candidatus Gottesmaniibacteriota</taxon>
    </lineage>
</organism>
<dbReference type="EMBL" id="LCFB01000031">
    <property type="protein sequence ID" value="KKS83824.1"/>
    <property type="molecule type" value="Genomic_DNA"/>
</dbReference>
<sequence>MIKATQCIRCGKARVFSKTWSENVGTSQVTYTQSVCPDPVCQKEVELLLKNRHDVAVNRIHESIRRRKENRGKSLLARRATILAKARENSVAGRKLAV</sequence>